<name>A0A6C0DWI2_9ZZZZ</name>
<evidence type="ECO:0000256" key="1">
    <source>
        <dbReference type="SAM" id="Phobius"/>
    </source>
</evidence>
<keyword evidence="1" id="KW-0472">Membrane</keyword>
<evidence type="ECO:0000313" key="2">
    <source>
        <dbReference type="EMBL" id="QHT21207.1"/>
    </source>
</evidence>
<dbReference type="EMBL" id="MN739688">
    <property type="protein sequence ID" value="QHT21207.1"/>
    <property type="molecule type" value="Genomic_DNA"/>
</dbReference>
<feature type="transmembrane region" description="Helical" evidence="1">
    <location>
        <begin position="20"/>
        <end position="39"/>
    </location>
</feature>
<sequence length="89" mass="10762">MDRLMIDPKDVYISPETPQFSFEKTIPVVLVFLGIYVAFKNIHHVMDVLQYIHDQWIVWWDRITHQIEETRLKMHVKNGTFYQSIDKNI</sequence>
<keyword evidence="1" id="KW-1133">Transmembrane helix</keyword>
<organism evidence="2">
    <name type="scientific">viral metagenome</name>
    <dbReference type="NCBI Taxonomy" id="1070528"/>
    <lineage>
        <taxon>unclassified sequences</taxon>
        <taxon>metagenomes</taxon>
        <taxon>organismal metagenomes</taxon>
    </lineage>
</organism>
<reference evidence="2" key="1">
    <citation type="journal article" date="2020" name="Nature">
        <title>Giant virus diversity and host interactions through global metagenomics.</title>
        <authorList>
            <person name="Schulz F."/>
            <person name="Roux S."/>
            <person name="Paez-Espino D."/>
            <person name="Jungbluth S."/>
            <person name="Walsh D.A."/>
            <person name="Denef V.J."/>
            <person name="McMahon K.D."/>
            <person name="Konstantinidis K.T."/>
            <person name="Eloe-Fadrosh E.A."/>
            <person name="Kyrpides N.C."/>
            <person name="Woyke T."/>
        </authorList>
    </citation>
    <scope>NUCLEOTIDE SEQUENCE</scope>
    <source>
        <strain evidence="2">GVMAG-M-3300023174-92</strain>
    </source>
</reference>
<dbReference type="AlphaFoldDB" id="A0A6C0DWI2"/>
<protein>
    <submittedName>
        <fullName evidence="2">Uncharacterized protein</fullName>
    </submittedName>
</protein>
<proteinExistence type="predicted"/>
<accession>A0A6C0DWI2</accession>
<keyword evidence="1" id="KW-0812">Transmembrane</keyword>